<accession>A0A239FMJ4</accession>
<dbReference type="Gene3D" id="3.40.630.100">
    <property type="entry name" value="Poly-gamma-glutamate hydrolase, zinc-binding motif"/>
    <property type="match status" value="1"/>
</dbReference>
<feature type="chain" id="PRO_5013325973" evidence="1">
    <location>
        <begin position="26"/>
        <end position="298"/>
    </location>
</feature>
<evidence type="ECO:0000256" key="1">
    <source>
        <dbReference type="SAM" id="SignalP"/>
    </source>
</evidence>
<keyword evidence="3" id="KW-1185">Reference proteome</keyword>
<feature type="signal peptide" evidence="1">
    <location>
        <begin position="1"/>
        <end position="25"/>
    </location>
</feature>
<keyword evidence="1" id="KW-0732">Signal</keyword>
<dbReference type="InterPro" id="IPR008585">
    <property type="entry name" value="Gamma_PGA_hydro"/>
</dbReference>
<protein>
    <submittedName>
        <fullName evidence="2">Phage-related replication protein YjqB, UPF0714/DUF867 family</fullName>
    </submittedName>
</protein>
<dbReference type="Pfam" id="PF05908">
    <property type="entry name" value="Gamma_PGA_hydro"/>
    <property type="match status" value="1"/>
</dbReference>
<evidence type="ECO:0000313" key="2">
    <source>
        <dbReference type="EMBL" id="SNS57164.1"/>
    </source>
</evidence>
<sequence>MKKKTCILLTICLVCLALAGSFAYASFSLGIYRDFAELSENETIDVDYRIINKNNGSDMTVFTIHGGAIAKGTSELATALANRGGFNLYLFEGIKPTDNLTLHLTSTRFDEPTAINMVKNSKDTVSFIGIKEENARITYVGGQNKLLARLVKLHLQAAGFNVQDAPYVPTNIAGVLSSNIVNQNKLLFDTHKIGGVQIAVSKGMRDLLLEDEASFQSYVANIDKALSDSWPLAVNILEARTGNASPNSKAIEKANVNASFNRYNTNNVIKGVLQNNFNSPEELLAKLKEAAGKQNSKF</sequence>
<reference evidence="2 3" key="1">
    <citation type="submission" date="2017-06" db="EMBL/GenBank/DDBJ databases">
        <authorList>
            <person name="Kim H.J."/>
            <person name="Triplett B.A."/>
        </authorList>
    </citation>
    <scope>NUCLEOTIDE SEQUENCE [LARGE SCALE GENOMIC DNA]</scope>
    <source>
        <strain evidence="2 3">SCA</strain>
    </source>
</reference>
<name>A0A239FMJ4_9FIRM</name>
<proteinExistence type="predicted"/>
<dbReference type="AlphaFoldDB" id="A0A239FMJ4"/>
<dbReference type="OrthoDB" id="7721587at2"/>
<evidence type="ECO:0000313" key="3">
    <source>
        <dbReference type="Proteomes" id="UP000198304"/>
    </source>
</evidence>
<dbReference type="EMBL" id="FZOJ01000013">
    <property type="protein sequence ID" value="SNS57164.1"/>
    <property type="molecule type" value="Genomic_DNA"/>
</dbReference>
<organism evidence="2 3">
    <name type="scientific">Anaerovirgula multivorans</name>
    <dbReference type="NCBI Taxonomy" id="312168"/>
    <lineage>
        <taxon>Bacteria</taxon>
        <taxon>Bacillati</taxon>
        <taxon>Bacillota</taxon>
        <taxon>Clostridia</taxon>
        <taxon>Peptostreptococcales</taxon>
        <taxon>Natronincolaceae</taxon>
        <taxon>Anaerovirgula</taxon>
    </lineage>
</organism>
<gene>
    <name evidence="2" type="ORF">SAMN05446037_101353</name>
</gene>
<dbReference type="InterPro" id="IPR038128">
    <property type="entry name" value="Gamma_PGA_hydro_sf"/>
</dbReference>
<dbReference type="RefSeq" id="WP_089283498.1">
    <property type="nucleotide sequence ID" value="NZ_FZOJ01000013.1"/>
</dbReference>
<dbReference type="Proteomes" id="UP000198304">
    <property type="component" value="Unassembled WGS sequence"/>
</dbReference>